<dbReference type="Proteomes" id="UP000007721">
    <property type="component" value="Chromosome"/>
</dbReference>
<dbReference type="SUPFAM" id="SSF48695">
    <property type="entry name" value="Multiheme cytochromes"/>
    <property type="match status" value="1"/>
</dbReference>
<name>B9M4N5_GEODF</name>
<dbReference type="Gene3D" id="1.10.780.10">
    <property type="entry name" value="Hydroxylamine Oxidoreductase, Chain A, domain 1"/>
    <property type="match status" value="1"/>
</dbReference>
<proteinExistence type="predicted"/>
<feature type="chain" id="PRO_5002888688" evidence="1">
    <location>
        <begin position="24"/>
        <end position="130"/>
    </location>
</feature>
<keyword evidence="3" id="KW-1185">Reference proteome</keyword>
<dbReference type="EMBL" id="CP001390">
    <property type="protein sequence ID" value="ACM19761.1"/>
    <property type="molecule type" value="Genomic_DNA"/>
</dbReference>
<dbReference type="STRING" id="316067.Geob_1401"/>
<evidence type="ECO:0000256" key="1">
    <source>
        <dbReference type="SAM" id="SignalP"/>
    </source>
</evidence>
<keyword evidence="1" id="KW-0732">Signal</keyword>
<evidence type="ECO:0000313" key="3">
    <source>
        <dbReference type="Proteomes" id="UP000007721"/>
    </source>
</evidence>
<dbReference type="OrthoDB" id="5398287at2"/>
<feature type="signal peptide" evidence="1">
    <location>
        <begin position="1"/>
        <end position="23"/>
    </location>
</feature>
<organism evidence="2 3">
    <name type="scientific">Geotalea daltonii (strain DSM 22248 / JCM 15807 / FRC-32)</name>
    <name type="common">Geobacter daltonii</name>
    <dbReference type="NCBI Taxonomy" id="316067"/>
    <lineage>
        <taxon>Bacteria</taxon>
        <taxon>Pseudomonadati</taxon>
        <taxon>Thermodesulfobacteriota</taxon>
        <taxon>Desulfuromonadia</taxon>
        <taxon>Geobacterales</taxon>
        <taxon>Geobacteraceae</taxon>
        <taxon>Geotalea</taxon>
    </lineage>
</organism>
<evidence type="ECO:0000313" key="2">
    <source>
        <dbReference type="EMBL" id="ACM19761.1"/>
    </source>
</evidence>
<dbReference type="HOGENOM" id="CLU_1935022_0_0_7"/>
<dbReference type="KEGG" id="geo:Geob_1401"/>
<dbReference type="RefSeq" id="WP_012646490.1">
    <property type="nucleotide sequence ID" value="NC_011979.1"/>
</dbReference>
<gene>
    <name evidence="2" type="ordered locus">Geob_1401</name>
</gene>
<dbReference type="AlphaFoldDB" id="B9M4N5"/>
<sequence>MLKILFLFSLVLVVSSMPGVAGAEPIQHHGYVVNAQGNSRECLACHDGSMAKAVSSCLNGRCPVGGSHPVDTPYPPAGHEGEYVATVSGSIRLLNGQVTCISCHNLQNPQPDHPSVDLATTNLCLNCHRK</sequence>
<dbReference type="InterPro" id="IPR036280">
    <property type="entry name" value="Multihaem_cyt_sf"/>
</dbReference>
<reference evidence="2 3" key="1">
    <citation type="submission" date="2009-01" db="EMBL/GenBank/DDBJ databases">
        <title>Complete sequence of Geobacter sp. FRC-32.</title>
        <authorList>
            <consortium name="US DOE Joint Genome Institute"/>
            <person name="Lucas S."/>
            <person name="Copeland A."/>
            <person name="Lapidus A."/>
            <person name="Glavina del Rio T."/>
            <person name="Dalin E."/>
            <person name="Tice H."/>
            <person name="Bruce D."/>
            <person name="Goodwin L."/>
            <person name="Pitluck S."/>
            <person name="Saunders E."/>
            <person name="Brettin T."/>
            <person name="Detter J.C."/>
            <person name="Han C."/>
            <person name="Larimer F."/>
            <person name="Land M."/>
            <person name="Hauser L."/>
            <person name="Kyrpides N."/>
            <person name="Ovchinnikova G."/>
            <person name="Kostka J."/>
            <person name="Richardson P."/>
        </authorList>
    </citation>
    <scope>NUCLEOTIDE SEQUENCE [LARGE SCALE GENOMIC DNA]</scope>
    <source>
        <strain evidence="3">DSM 22248 / JCM 15807 / FRC-32</strain>
    </source>
</reference>
<protein>
    <submittedName>
        <fullName evidence="2">Cytochrome c, 3 heme-binding sites</fullName>
    </submittedName>
</protein>
<accession>B9M4N5</accession>